<dbReference type="SUPFAM" id="SSF53271">
    <property type="entry name" value="PRTase-like"/>
    <property type="match status" value="1"/>
</dbReference>
<evidence type="ECO:0000313" key="1">
    <source>
        <dbReference type="EMBL" id="OPX43260.1"/>
    </source>
</evidence>
<evidence type="ECO:0000313" key="2">
    <source>
        <dbReference type="Proteomes" id="UP000191554"/>
    </source>
</evidence>
<keyword evidence="1" id="KW-0808">Transferase</keyword>
<dbReference type="RefSeq" id="WP_080065327.1">
    <property type="nucleotide sequence ID" value="NZ_MZGX01000019.1"/>
</dbReference>
<gene>
    <name evidence="1" type="primary">pyrE_2</name>
    <name evidence="1" type="ORF">CLHUN_28080</name>
</gene>
<comment type="caution">
    <text evidence="1">The sequence shown here is derived from an EMBL/GenBank/DDBJ whole genome shotgun (WGS) entry which is preliminary data.</text>
</comment>
<proteinExistence type="predicted"/>
<dbReference type="AlphaFoldDB" id="A0A1V4SHB3"/>
<dbReference type="EMBL" id="MZGX01000019">
    <property type="protein sequence ID" value="OPX43260.1"/>
    <property type="molecule type" value="Genomic_DNA"/>
</dbReference>
<reference evidence="1 2" key="1">
    <citation type="submission" date="2017-03" db="EMBL/GenBank/DDBJ databases">
        <title>Genome sequence of Clostridium hungatei DSM 14427.</title>
        <authorList>
            <person name="Poehlein A."/>
            <person name="Daniel R."/>
        </authorList>
    </citation>
    <scope>NUCLEOTIDE SEQUENCE [LARGE SCALE GENOMIC DNA]</scope>
    <source>
        <strain evidence="1 2">DSM 14427</strain>
    </source>
</reference>
<dbReference type="Proteomes" id="UP000191554">
    <property type="component" value="Unassembled WGS sequence"/>
</dbReference>
<dbReference type="GO" id="GO:0004588">
    <property type="term" value="F:orotate phosphoribosyltransferase activity"/>
    <property type="evidence" value="ECO:0007669"/>
    <property type="project" value="UniProtKB-EC"/>
</dbReference>
<keyword evidence="1" id="KW-0328">Glycosyltransferase</keyword>
<organism evidence="1 2">
    <name type="scientific">Ruminiclostridium hungatei</name>
    <name type="common">Clostridium hungatei</name>
    <dbReference type="NCBI Taxonomy" id="48256"/>
    <lineage>
        <taxon>Bacteria</taxon>
        <taxon>Bacillati</taxon>
        <taxon>Bacillota</taxon>
        <taxon>Clostridia</taxon>
        <taxon>Eubacteriales</taxon>
        <taxon>Oscillospiraceae</taxon>
        <taxon>Ruminiclostridium</taxon>
    </lineage>
</organism>
<dbReference type="STRING" id="48256.CLHUN_28080"/>
<sequence>MEKNKLVTWLFRTDAVRVCPENRPFWYTSSKIGPYYINTHFLYGSEEKANGLLKVIDVCKENKLECSEIVLELTRKNFETDEIFRGLILSMCEYIRSNFNMQNISYISGGERRDWFFSLIIADMLKIPHITIFKDLTAVLFQNGISSEVKDLKNANVLHIADIITEASSYTRAWIPAIAALNGNLKYSLVVIDRLQGGAERLNGAGVESHALMNVDKELFDGALEEAHITREQHKMLMNYLEEPTETMRTFLLEHPEFLENSLKSDSKTAERAKTCIEKNIYGLS</sequence>
<dbReference type="CDD" id="cd06223">
    <property type="entry name" value="PRTases_typeI"/>
    <property type="match status" value="1"/>
</dbReference>
<accession>A0A1V4SHB3</accession>
<keyword evidence="2" id="KW-1185">Reference proteome</keyword>
<dbReference type="OrthoDB" id="2581333at2"/>
<dbReference type="InterPro" id="IPR029057">
    <property type="entry name" value="PRTase-like"/>
</dbReference>
<dbReference type="EC" id="2.4.2.10" evidence="1"/>
<dbReference type="Gene3D" id="3.40.50.2020">
    <property type="match status" value="1"/>
</dbReference>
<protein>
    <submittedName>
        <fullName evidence="1">Orotate phosphoribosyltransferase</fullName>
        <ecNumber evidence="1">2.4.2.10</ecNumber>
    </submittedName>
</protein>
<dbReference type="InterPro" id="IPR000836">
    <property type="entry name" value="PRTase_dom"/>
</dbReference>
<name>A0A1V4SHB3_RUMHU</name>